<protein>
    <submittedName>
        <fullName evidence="3">Transcriptional antiterminator</fullName>
    </submittedName>
</protein>
<gene>
    <name evidence="3" type="ORF">SAMN02745174_02599</name>
</gene>
<accession>A0A1T4R6E8</accession>
<evidence type="ECO:0000256" key="1">
    <source>
        <dbReference type="ARBA" id="ARBA00023015"/>
    </source>
</evidence>
<dbReference type="OrthoDB" id="84612at2"/>
<organism evidence="3 4">
    <name type="scientific">Cetobacterium ceti</name>
    <dbReference type="NCBI Taxonomy" id="180163"/>
    <lineage>
        <taxon>Bacteria</taxon>
        <taxon>Fusobacteriati</taxon>
        <taxon>Fusobacteriota</taxon>
        <taxon>Fusobacteriia</taxon>
        <taxon>Fusobacteriales</taxon>
        <taxon>Fusobacteriaceae</taxon>
        <taxon>Cetobacterium</taxon>
    </lineage>
</organism>
<dbReference type="InterPro" id="IPR050661">
    <property type="entry name" value="BglG_antiterminators"/>
</dbReference>
<evidence type="ECO:0000313" key="3">
    <source>
        <dbReference type="EMBL" id="SKA11640.1"/>
    </source>
</evidence>
<keyword evidence="4" id="KW-1185">Reference proteome</keyword>
<evidence type="ECO:0000256" key="2">
    <source>
        <dbReference type="ARBA" id="ARBA00023163"/>
    </source>
</evidence>
<dbReference type="PANTHER" id="PTHR30185:SF18">
    <property type="entry name" value="TRANSCRIPTIONAL REGULATOR MTLR"/>
    <property type="match status" value="1"/>
</dbReference>
<dbReference type="RefSeq" id="WP_078694993.1">
    <property type="nucleotide sequence ID" value="NZ_FUWX01000045.1"/>
</dbReference>
<dbReference type="STRING" id="180163.SAMN02745174_02599"/>
<dbReference type="PANTHER" id="PTHR30185">
    <property type="entry name" value="CRYPTIC BETA-GLUCOSIDE BGL OPERON ANTITERMINATOR"/>
    <property type="match status" value="1"/>
</dbReference>
<sequence>MFLNKRSLEIVKLLLKYDKLEILEIEKLLEIKKRTIINNLDSINNFLKSNSLAEIIFENQTLFIRKSDKKLIKNLILIVPLSAEERKDYILIKLLTKNKVVLNHESTLLDISRRTLNYDLETLKLSLKKDNIELYSVPQQGIYMRGDEFNIRKMLTNYLTKYFIEKDKNLKLINNLIESSFGKEELILAKKLALNLIKKLDFLLPPEDFYSIISIYLVSNLRKIYVNKNYINLDFSSLKSEKYFILLKNNGFQDLEYEELFSIINILKNINPDDFDLKYPFIQKATIFLQELEKLLNTKLKITKELLIKVSNGIRIGEFKAKVNISEKIIKKPFEENNNFIFNAVEELIKLQIPNFHSEDILFLAIVIKEALDDFTIHKNLKKNIIIIDNSFDHLYGKLLKNYINTIYNVNIITIIDEYKVDIIHDYHNILDCIITLEELTIDKDIFSYPILKIDLNDLWNSTHILEKSGVIRKYLSK</sequence>
<proteinExistence type="predicted"/>
<evidence type="ECO:0000313" key="4">
    <source>
        <dbReference type="Proteomes" id="UP000191153"/>
    </source>
</evidence>
<dbReference type="Proteomes" id="UP000191153">
    <property type="component" value="Unassembled WGS sequence"/>
</dbReference>
<keyword evidence="2" id="KW-0804">Transcription</keyword>
<reference evidence="3 4" key="1">
    <citation type="submission" date="2017-02" db="EMBL/GenBank/DDBJ databases">
        <authorList>
            <person name="Peterson S.W."/>
        </authorList>
    </citation>
    <scope>NUCLEOTIDE SEQUENCE [LARGE SCALE GENOMIC DNA]</scope>
    <source>
        <strain evidence="3 4">ATCC 700028</strain>
    </source>
</reference>
<dbReference type="AlphaFoldDB" id="A0A1T4R6E8"/>
<keyword evidence="1" id="KW-0805">Transcription regulation</keyword>
<name>A0A1T4R6E8_9FUSO</name>
<dbReference type="EMBL" id="FUWX01000045">
    <property type="protein sequence ID" value="SKA11640.1"/>
    <property type="molecule type" value="Genomic_DNA"/>
</dbReference>